<keyword evidence="3" id="KW-0670">Pyruvate</keyword>
<evidence type="ECO:0000313" key="4">
    <source>
        <dbReference type="Proteomes" id="UP000242188"/>
    </source>
</evidence>
<dbReference type="PROSITE" id="PS50206">
    <property type="entry name" value="RHODANESE_3"/>
    <property type="match status" value="1"/>
</dbReference>
<dbReference type="SUPFAM" id="SSF101790">
    <property type="entry name" value="Aminomethyltransferase beta-barrel domain"/>
    <property type="match status" value="1"/>
</dbReference>
<dbReference type="Gene3D" id="3.50.50.60">
    <property type="entry name" value="FAD/NAD(P)-binding domain"/>
    <property type="match status" value="1"/>
</dbReference>
<sequence length="888" mass="99733">MALVRGILRGLGRGLKSPVNRGLWTTSSRQYSEESVTSNGEDKPSVKVPSSARVVICGGGVLGTSIAYHLSERGWTDVVLLEQGRLTCGTTWHSAGMVGQAKDEVEGSQLVAYSRQLYKQLDKSHGVGWKECGSVFVAQTQDRLTFLQRKNAIALATGIESHLISPEEAGKLCPWIRTDDLKGALWVPDDGAVTPPDLVTAFTSIAREKGVKIMEGVKIDKIHTKNGRVSQVTTSHGDIDCEYFVNCAGLWAREVGTKSEPNVRIPLHPNEHFYLVTAPIKGLDPLMPVVRDFDGRIYAREWSGGLLAGGFEPRGKPVFHNGVPDKFEFQLLPEDWDHFQVLLDPILHRFPCMETAEVRHLVNGPESFTPDGHWNLGESPEVKNYFVAAGMNSMGVVGCGGIGKHLTEWIIDGEPSINLAEHDILRYVPHHSNKKFLKERVKETIALYEMRFPYEYWETGRKLRTSPLHTTLEVDGAIFGETNAYERPIYFARPDDEFANQYRPGKGSYGKPPWFDNVKEEYWACKERVCLIDMSSFSKFEVKSSGSEALQFLEYLSSNDIEDNIGEIIHTGMQNNRGGYENDCTVVPLEHNHFFIISPASQQTRSLAWLQRFQPEDGSVQIRDITSAYAGINVIGPHAQQLLADVTDISTTLKDFKPMTCKVIDVGFASDIRAMRLTHGGEDGFVLYVPSEYALHVYDTLMTAGKDYGIRHAGYYALKFLRIEKFYAYWGMDLTTHTTPLECGRDFRVKFDAGDFIGKEALLKQKEEGISQRFVQFLLEDFNVDEDVWPWGGEPIYRNGKFSGTTTSSGYGFKLDKMVCLGFIRDYDEQGKSVMYKNMNQFVLDRNAKYEIAIGGRMFEAKVRLYTHKAAYSASEPVFIPVPSMNTT</sequence>
<dbReference type="GO" id="GO:0005739">
    <property type="term" value="C:mitochondrion"/>
    <property type="evidence" value="ECO:0007669"/>
    <property type="project" value="TreeGrafter"/>
</dbReference>
<dbReference type="Gene3D" id="3.30.70.1400">
    <property type="entry name" value="Aminomethyltransferase beta-barrel domains"/>
    <property type="match status" value="1"/>
</dbReference>
<feature type="domain" description="Rhodanese" evidence="2">
    <location>
        <begin position="54"/>
        <end position="101"/>
    </location>
</feature>
<dbReference type="EMBL" id="NEDP02001335">
    <property type="protein sequence ID" value="OWF53507.1"/>
    <property type="molecule type" value="Genomic_DNA"/>
</dbReference>
<dbReference type="InterPro" id="IPR032503">
    <property type="entry name" value="FAO_M"/>
</dbReference>
<name>A0A210QXM5_MIZYE</name>
<dbReference type="InterPro" id="IPR006222">
    <property type="entry name" value="GCVT_N"/>
</dbReference>
<dbReference type="Pfam" id="PF01266">
    <property type="entry name" value="DAO"/>
    <property type="match status" value="1"/>
</dbReference>
<accession>A0A210QXM5</accession>
<protein>
    <submittedName>
        <fullName evidence="3">Pyruvate dehydrogenase phosphatase regulatory subunit, mitochondrial</fullName>
    </submittedName>
</protein>
<dbReference type="PANTHER" id="PTHR43757">
    <property type="entry name" value="AMINOMETHYLTRANSFERASE"/>
    <property type="match status" value="1"/>
</dbReference>
<dbReference type="Pfam" id="PF08669">
    <property type="entry name" value="GCV_T_C"/>
    <property type="match status" value="1"/>
</dbReference>
<dbReference type="InterPro" id="IPR027266">
    <property type="entry name" value="TrmE/GcvT-like"/>
</dbReference>
<dbReference type="Proteomes" id="UP000242188">
    <property type="component" value="Unassembled WGS sequence"/>
</dbReference>
<dbReference type="STRING" id="6573.A0A210QXM5"/>
<dbReference type="FunFam" id="3.30.70.1400:FF:000003">
    <property type="entry name" value="Pyruvate dehydrogenase phosphatase regulatory subunit"/>
    <property type="match status" value="1"/>
</dbReference>
<dbReference type="Gene3D" id="3.30.9.10">
    <property type="entry name" value="D-Amino Acid Oxidase, subunit A, domain 2"/>
    <property type="match status" value="1"/>
</dbReference>
<dbReference type="InterPro" id="IPR001763">
    <property type="entry name" value="Rhodanese-like_dom"/>
</dbReference>
<comment type="similarity">
    <text evidence="1">Belongs to the GcvT family.</text>
</comment>
<dbReference type="InterPro" id="IPR013977">
    <property type="entry name" value="GcvT_C"/>
</dbReference>
<dbReference type="InterPro" id="IPR006076">
    <property type="entry name" value="FAD-dep_OxRdtase"/>
</dbReference>
<dbReference type="InterPro" id="IPR028896">
    <property type="entry name" value="GcvT/YgfZ/DmdA"/>
</dbReference>
<dbReference type="Pfam" id="PF16350">
    <property type="entry name" value="FAO_M"/>
    <property type="match status" value="1"/>
</dbReference>
<dbReference type="Gene3D" id="3.30.1360.120">
    <property type="entry name" value="Probable tRNA modification gtpase trme, domain 1"/>
    <property type="match status" value="1"/>
</dbReference>
<dbReference type="OrthoDB" id="498204at2759"/>
<proteinExistence type="inferred from homology"/>
<dbReference type="InterPro" id="IPR029043">
    <property type="entry name" value="GcvT/YgfZ_C"/>
</dbReference>
<dbReference type="InterPro" id="IPR036188">
    <property type="entry name" value="FAD/NAD-bd_sf"/>
</dbReference>
<dbReference type="SUPFAM" id="SSF54373">
    <property type="entry name" value="FAD-linked reductases, C-terminal domain"/>
    <property type="match status" value="1"/>
</dbReference>
<dbReference type="AlphaFoldDB" id="A0A210QXM5"/>
<keyword evidence="4" id="KW-1185">Reference proteome</keyword>
<dbReference type="Gene3D" id="2.40.30.110">
    <property type="entry name" value="Aminomethyltransferase beta-barrel domains"/>
    <property type="match status" value="1"/>
</dbReference>
<dbReference type="Pfam" id="PF01571">
    <property type="entry name" value="GCV_T"/>
    <property type="match status" value="1"/>
</dbReference>
<dbReference type="SUPFAM" id="SSF51905">
    <property type="entry name" value="FAD/NAD(P)-binding domain"/>
    <property type="match status" value="1"/>
</dbReference>
<comment type="caution">
    <text evidence="3">The sequence shown here is derived from an EMBL/GenBank/DDBJ whole genome shotgun (WGS) entry which is preliminary data.</text>
</comment>
<organism evidence="3 4">
    <name type="scientific">Mizuhopecten yessoensis</name>
    <name type="common">Japanese scallop</name>
    <name type="synonym">Patinopecten yessoensis</name>
    <dbReference type="NCBI Taxonomy" id="6573"/>
    <lineage>
        <taxon>Eukaryota</taxon>
        <taxon>Metazoa</taxon>
        <taxon>Spiralia</taxon>
        <taxon>Lophotrochozoa</taxon>
        <taxon>Mollusca</taxon>
        <taxon>Bivalvia</taxon>
        <taxon>Autobranchia</taxon>
        <taxon>Pteriomorphia</taxon>
        <taxon>Pectinida</taxon>
        <taxon>Pectinoidea</taxon>
        <taxon>Pectinidae</taxon>
        <taxon>Mizuhopecten</taxon>
    </lineage>
</organism>
<evidence type="ECO:0000313" key="3">
    <source>
        <dbReference type="EMBL" id="OWF53507.1"/>
    </source>
</evidence>
<reference evidence="3 4" key="1">
    <citation type="journal article" date="2017" name="Nat. Ecol. Evol.">
        <title>Scallop genome provides insights into evolution of bilaterian karyotype and development.</title>
        <authorList>
            <person name="Wang S."/>
            <person name="Zhang J."/>
            <person name="Jiao W."/>
            <person name="Li J."/>
            <person name="Xun X."/>
            <person name="Sun Y."/>
            <person name="Guo X."/>
            <person name="Huan P."/>
            <person name="Dong B."/>
            <person name="Zhang L."/>
            <person name="Hu X."/>
            <person name="Sun X."/>
            <person name="Wang J."/>
            <person name="Zhao C."/>
            <person name="Wang Y."/>
            <person name="Wang D."/>
            <person name="Huang X."/>
            <person name="Wang R."/>
            <person name="Lv J."/>
            <person name="Li Y."/>
            <person name="Zhang Z."/>
            <person name="Liu B."/>
            <person name="Lu W."/>
            <person name="Hui Y."/>
            <person name="Liang J."/>
            <person name="Zhou Z."/>
            <person name="Hou R."/>
            <person name="Li X."/>
            <person name="Liu Y."/>
            <person name="Li H."/>
            <person name="Ning X."/>
            <person name="Lin Y."/>
            <person name="Zhao L."/>
            <person name="Xing Q."/>
            <person name="Dou J."/>
            <person name="Li Y."/>
            <person name="Mao J."/>
            <person name="Guo H."/>
            <person name="Dou H."/>
            <person name="Li T."/>
            <person name="Mu C."/>
            <person name="Jiang W."/>
            <person name="Fu Q."/>
            <person name="Fu X."/>
            <person name="Miao Y."/>
            <person name="Liu J."/>
            <person name="Yu Q."/>
            <person name="Li R."/>
            <person name="Liao H."/>
            <person name="Li X."/>
            <person name="Kong Y."/>
            <person name="Jiang Z."/>
            <person name="Chourrout D."/>
            <person name="Li R."/>
            <person name="Bao Z."/>
        </authorList>
    </citation>
    <scope>NUCLEOTIDE SEQUENCE [LARGE SCALE GENOMIC DNA]</scope>
    <source>
        <strain evidence="3 4">PY_sf001</strain>
    </source>
</reference>
<evidence type="ECO:0000256" key="1">
    <source>
        <dbReference type="ARBA" id="ARBA00008609"/>
    </source>
</evidence>
<dbReference type="SUPFAM" id="SSF103025">
    <property type="entry name" value="Folate-binding domain"/>
    <property type="match status" value="1"/>
</dbReference>
<dbReference type="PANTHER" id="PTHR43757:SF15">
    <property type="entry name" value="PYRUVATE DEHYDROGENASE PHOSPHATASE REGULATORY SUBUNIT, MITOCHONDRIAL-LIKE"/>
    <property type="match status" value="1"/>
</dbReference>
<gene>
    <name evidence="3" type="ORF">KP79_PYT13620</name>
</gene>
<evidence type="ECO:0000259" key="2">
    <source>
        <dbReference type="PROSITE" id="PS50206"/>
    </source>
</evidence>